<dbReference type="Proteomes" id="UP000192738">
    <property type="component" value="Unassembled WGS sequence"/>
</dbReference>
<dbReference type="PIRSF" id="PIRSF002808">
    <property type="entry name" value="Hexose_phosphate_transp"/>
    <property type="match status" value="1"/>
</dbReference>
<evidence type="ECO:0000256" key="7">
    <source>
        <dbReference type="SAM" id="Phobius"/>
    </source>
</evidence>
<dbReference type="InterPro" id="IPR000849">
    <property type="entry name" value="Sugar_P_transporter"/>
</dbReference>
<keyword evidence="6 7" id="KW-0472">Membrane</keyword>
<evidence type="ECO:0000256" key="6">
    <source>
        <dbReference type="ARBA" id="ARBA00023136"/>
    </source>
</evidence>
<dbReference type="PANTHER" id="PTHR11662:SF399">
    <property type="entry name" value="FI19708P1-RELATED"/>
    <property type="match status" value="1"/>
</dbReference>
<feature type="transmembrane region" description="Helical" evidence="7">
    <location>
        <begin position="382"/>
        <end position="403"/>
    </location>
</feature>
<evidence type="ECO:0000256" key="5">
    <source>
        <dbReference type="ARBA" id="ARBA00022989"/>
    </source>
</evidence>
<feature type="transmembrane region" description="Helical" evidence="7">
    <location>
        <begin position="319"/>
        <end position="339"/>
    </location>
</feature>
<evidence type="ECO:0000259" key="8">
    <source>
        <dbReference type="PROSITE" id="PS50850"/>
    </source>
</evidence>
<organism evidence="9 10">
    <name type="scientific">Sporomusa malonica</name>
    <dbReference type="NCBI Taxonomy" id="112901"/>
    <lineage>
        <taxon>Bacteria</taxon>
        <taxon>Bacillati</taxon>
        <taxon>Bacillota</taxon>
        <taxon>Negativicutes</taxon>
        <taxon>Selenomonadales</taxon>
        <taxon>Sporomusaceae</taxon>
        <taxon>Sporomusa</taxon>
    </lineage>
</organism>
<feature type="domain" description="Major facilitator superfamily (MFS) profile" evidence="8">
    <location>
        <begin position="7"/>
        <end position="408"/>
    </location>
</feature>
<evidence type="ECO:0000256" key="1">
    <source>
        <dbReference type="ARBA" id="ARBA00004651"/>
    </source>
</evidence>
<feature type="transmembrane region" description="Helical" evidence="7">
    <location>
        <begin position="73"/>
        <end position="91"/>
    </location>
</feature>
<name>A0A1W1ZA24_9FIRM</name>
<dbReference type="InterPro" id="IPR011701">
    <property type="entry name" value="MFS"/>
</dbReference>
<dbReference type="OrthoDB" id="105228at2"/>
<feature type="transmembrane region" description="Helical" evidence="7">
    <location>
        <begin position="351"/>
        <end position="376"/>
    </location>
</feature>
<dbReference type="STRING" id="112901.SAMN04488500_103121"/>
<dbReference type="EMBL" id="FWXI01000003">
    <property type="protein sequence ID" value="SMC45257.1"/>
    <property type="molecule type" value="Genomic_DNA"/>
</dbReference>
<dbReference type="AlphaFoldDB" id="A0A1W1ZA24"/>
<dbReference type="GO" id="GO:0005886">
    <property type="term" value="C:plasma membrane"/>
    <property type="evidence" value="ECO:0007669"/>
    <property type="project" value="UniProtKB-SubCell"/>
</dbReference>
<dbReference type="PROSITE" id="PS50850">
    <property type="entry name" value="MFS"/>
    <property type="match status" value="1"/>
</dbReference>
<keyword evidence="10" id="KW-1185">Reference proteome</keyword>
<evidence type="ECO:0000256" key="4">
    <source>
        <dbReference type="ARBA" id="ARBA00022692"/>
    </source>
</evidence>
<dbReference type="Pfam" id="PF07690">
    <property type="entry name" value="MFS_1"/>
    <property type="match status" value="1"/>
</dbReference>
<reference evidence="9 10" key="1">
    <citation type="submission" date="2017-04" db="EMBL/GenBank/DDBJ databases">
        <authorList>
            <person name="Afonso C.L."/>
            <person name="Miller P.J."/>
            <person name="Scott M.A."/>
            <person name="Spackman E."/>
            <person name="Goraichik I."/>
            <person name="Dimitrov K.M."/>
            <person name="Suarez D.L."/>
            <person name="Swayne D.E."/>
        </authorList>
    </citation>
    <scope>NUCLEOTIDE SEQUENCE [LARGE SCALE GENOMIC DNA]</scope>
    <source>
        <strain evidence="9 10">DSM 5090</strain>
    </source>
</reference>
<evidence type="ECO:0000313" key="9">
    <source>
        <dbReference type="EMBL" id="SMC45257.1"/>
    </source>
</evidence>
<dbReference type="RefSeq" id="WP_084574471.1">
    <property type="nucleotide sequence ID" value="NZ_CP155572.1"/>
</dbReference>
<feature type="transmembrane region" description="Helical" evidence="7">
    <location>
        <begin position="130"/>
        <end position="155"/>
    </location>
</feature>
<keyword evidence="4 7" id="KW-0812">Transmembrane</keyword>
<evidence type="ECO:0000313" key="10">
    <source>
        <dbReference type="Proteomes" id="UP000192738"/>
    </source>
</evidence>
<dbReference type="InterPro" id="IPR036259">
    <property type="entry name" value="MFS_trans_sf"/>
</dbReference>
<gene>
    <name evidence="9" type="ORF">SAMN04488500_103121</name>
</gene>
<proteinExistence type="predicted"/>
<dbReference type="Gene3D" id="1.20.1250.20">
    <property type="entry name" value="MFS general substrate transporter like domains"/>
    <property type="match status" value="2"/>
</dbReference>
<dbReference type="GO" id="GO:0022857">
    <property type="term" value="F:transmembrane transporter activity"/>
    <property type="evidence" value="ECO:0007669"/>
    <property type="project" value="InterPro"/>
</dbReference>
<accession>A0A1W1ZA24</accession>
<keyword evidence="5 7" id="KW-1133">Transmembrane helix</keyword>
<feature type="transmembrane region" description="Helical" evidence="7">
    <location>
        <begin position="97"/>
        <end position="118"/>
    </location>
</feature>
<sequence>MKKRWVVLAVSWIVFFVAFLDRVNLSVAMPLISKEFSLSPEQVGYLFSAFFITYTIFQIPGGYLSDKVGPKKVLIVALIWWSIMTMATGVARSFSQFFIVRVLFGIGEGLQPPCAFKLNSNWFPNQERATANAIFTSACSFGPAVAPSIAVAIIGLWGWHALFYIFGGLGFVILPLLYFLVKNSPEEDPDITQEELNYIKSGQVEIASAASDETSVGLMSVLKNRNICLLALTYFGFMCAFFGLLSWLPSYLVKARGFELVKMGIFSGLPFLALGIAQPFGGWLSDKVFAGHRKMQAILVNLAAGPVLYGVVAAPTENIAMGLLVCTGFLVGMAFGPLWAMPMESVKRSYVGMATGVMNAGGSIGGILSPIIIGYLVGMSGYNAAFIFMGGALVFTALVVSLVKLPPKADTRFVSATEN</sequence>
<dbReference type="InterPro" id="IPR020846">
    <property type="entry name" value="MFS_dom"/>
</dbReference>
<feature type="transmembrane region" description="Helical" evidence="7">
    <location>
        <begin position="161"/>
        <end position="181"/>
    </location>
</feature>
<dbReference type="CDD" id="cd17319">
    <property type="entry name" value="MFS_ExuT_GudP_like"/>
    <property type="match status" value="1"/>
</dbReference>
<dbReference type="SUPFAM" id="SSF103473">
    <property type="entry name" value="MFS general substrate transporter"/>
    <property type="match status" value="1"/>
</dbReference>
<keyword evidence="3" id="KW-1003">Cell membrane</keyword>
<evidence type="ECO:0000256" key="2">
    <source>
        <dbReference type="ARBA" id="ARBA00022448"/>
    </source>
</evidence>
<dbReference type="InterPro" id="IPR050382">
    <property type="entry name" value="MFS_Na/Anion_cotransporter"/>
</dbReference>
<dbReference type="PANTHER" id="PTHR11662">
    <property type="entry name" value="SOLUTE CARRIER FAMILY 17"/>
    <property type="match status" value="1"/>
</dbReference>
<keyword evidence="2" id="KW-0813">Transport</keyword>
<feature type="transmembrane region" description="Helical" evidence="7">
    <location>
        <begin position="227"/>
        <end position="248"/>
    </location>
</feature>
<evidence type="ECO:0000256" key="3">
    <source>
        <dbReference type="ARBA" id="ARBA00022475"/>
    </source>
</evidence>
<feature type="transmembrane region" description="Helical" evidence="7">
    <location>
        <begin position="260"/>
        <end position="284"/>
    </location>
</feature>
<comment type="subcellular location">
    <subcellularLocation>
        <location evidence="1">Cell membrane</location>
        <topology evidence="1">Multi-pass membrane protein</topology>
    </subcellularLocation>
</comment>
<protein>
    <submittedName>
        <fullName evidence="9">Sugar phosphate permease</fullName>
    </submittedName>
</protein>
<feature type="transmembrane region" description="Helical" evidence="7">
    <location>
        <begin position="296"/>
        <end position="313"/>
    </location>
</feature>
<feature type="transmembrane region" description="Helical" evidence="7">
    <location>
        <begin position="44"/>
        <end position="64"/>
    </location>
</feature>